<feature type="chain" id="PRO_5031105886" description="Ammonium transporter" evidence="9">
    <location>
        <begin position="34"/>
        <end position="446"/>
    </location>
</feature>
<dbReference type="GO" id="GO:0005886">
    <property type="term" value="C:plasma membrane"/>
    <property type="evidence" value="ECO:0007669"/>
    <property type="project" value="UniProtKB-SubCell"/>
</dbReference>
<reference evidence="11 12" key="1">
    <citation type="submission" date="2020-08" db="EMBL/GenBank/DDBJ databases">
        <title>Genomic Encyclopedia of Type Strains, Phase IV (KMG-IV): sequencing the most valuable type-strain genomes for metagenomic binning, comparative biology and taxonomic classification.</title>
        <authorList>
            <person name="Goeker M."/>
        </authorList>
    </citation>
    <scope>NUCLEOTIDE SEQUENCE [LARGE SCALE GENOMIC DNA]</scope>
    <source>
        <strain evidence="11 12">DSM 12252</strain>
    </source>
</reference>
<evidence type="ECO:0000259" key="10">
    <source>
        <dbReference type="Pfam" id="PF00909"/>
    </source>
</evidence>
<evidence type="ECO:0000256" key="3">
    <source>
        <dbReference type="ARBA" id="ARBA00022448"/>
    </source>
</evidence>
<evidence type="ECO:0000256" key="6">
    <source>
        <dbReference type="ARBA" id="ARBA00023136"/>
    </source>
</evidence>
<dbReference type="RefSeq" id="WP_184338868.1">
    <property type="nucleotide sequence ID" value="NZ_JACHIG010000002.1"/>
</dbReference>
<feature type="transmembrane region" description="Helical" evidence="8">
    <location>
        <begin position="300"/>
        <end position="318"/>
    </location>
</feature>
<feature type="transmembrane region" description="Helical" evidence="8">
    <location>
        <begin position="81"/>
        <end position="103"/>
    </location>
</feature>
<keyword evidence="12" id="KW-1185">Reference proteome</keyword>
<evidence type="ECO:0000256" key="7">
    <source>
        <dbReference type="ARBA" id="ARBA00023177"/>
    </source>
</evidence>
<dbReference type="InterPro" id="IPR001905">
    <property type="entry name" value="Ammonium_transpt"/>
</dbReference>
<dbReference type="GO" id="GO:0008519">
    <property type="term" value="F:ammonium channel activity"/>
    <property type="evidence" value="ECO:0007669"/>
    <property type="project" value="InterPro"/>
</dbReference>
<feature type="transmembrane region" description="Helical" evidence="8">
    <location>
        <begin position="167"/>
        <end position="188"/>
    </location>
</feature>
<dbReference type="Proteomes" id="UP000590740">
    <property type="component" value="Unassembled WGS sequence"/>
</dbReference>
<feature type="signal peptide" evidence="9">
    <location>
        <begin position="1"/>
        <end position="33"/>
    </location>
</feature>
<feature type="transmembrane region" description="Helical" evidence="8">
    <location>
        <begin position="392"/>
        <end position="414"/>
    </location>
</feature>
<comment type="caution">
    <text evidence="11">The sequence shown here is derived from an EMBL/GenBank/DDBJ whole genome shotgun (WGS) entry which is preliminary data.</text>
</comment>
<dbReference type="AlphaFoldDB" id="A0A7W7Y9E2"/>
<dbReference type="SUPFAM" id="SSF111352">
    <property type="entry name" value="Ammonium transporter"/>
    <property type="match status" value="1"/>
</dbReference>
<dbReference type="PANTHER" id="PTHR43029:SF10">
    <property type="entry name" value="AMMONIUM TRANSPORTER MEP2"/>
    <property type="match status" value="1"/>
</dbReference>
<name>A0A7W7Y9E2_9BACT</name>
<keyword evidence="3 8" id="KW-0813">Transport</keyword>
<protein>
    <recommendedName>
        <fullName evidence="8">Ammonium transporter</fullName>
    </recommendedName>
</protein>
<evidence type="ECO:0000313" key="11">
    <source>
        <dbReference type="EMBL" id="MBB5031944.1"/>
    </source>
</evidence>
<gene>
    <name evidence="11" type="ORF">HNQ65_001512</name>
</gene>
<keyword evidence="7 8" id="KW-0924">Ammonia transport</keyword>
<dbReference type="EMBL" id="JACHIG010000002">
    <property type="protein sequence ID" value="MBB5031944.1"/>
    <property type="molecule type" value="Genomic_DNA"/>
</dbReference>
<evidence type="ECO:0000256" key="8">
    <source>
        <dbReference type="RuleBase" id="RU362002"/>
    </source>
</evidence>
<feature type="transmembrane region" description="Helical" evidence="8">
    <location>
        <begin position="324"/>
        <end position="344"/>
    </location>
</feature>
<evidence type="ECO:0000256" key="5">
    <source>
        <dbReference type="ARBA" id="ARBA00022989"/>
    </source>
</evidence>
<feature type="transmembrane region" description="Helical" evidence="8">
    <location>
        <begin position="200"/>
        <end position="226"/>
    </location>
</feature>
<organism evidence="11 12">
    <name type="scientific">Prosthecobacter vanneervenii</name>
    <dbReference type="NCBI Taxonomy" id="48466"/>
    <lineage>
        <taxon>Bacteria</taxon>
        <taxon>Pseudomonadati</taxon>
        <taxon>Verrucomicrobiota</taxon>
        <taxon>Verrucomicrobiia</taxon>
        <taxon>Verrucomicrobiales</taxon>
        <taxon>Verrucomicrobiaceae</taxon>
        <taxon>Prosthecobacter</taxon>
    </lineage>
</organism>
<keyword evidence="5 8" id="KW-1133">Transmembrane helix</keyword>
<comment type="similarity">
    <text evidence="2 8">Belongs to the ammonia transporter channel (TC 1.A.11.2) family.</text>
</comment>
<dbReference type="Gene3D" id="1.10.3430.10">
    <property type="entry name" value="Ammonium transporter AmtB like domains"/>
    <property type="match status" value="1"/>
</dbReference>
<evidence type="ECO:0000256" key="2">
    <source>
        <dbReference type="ARBA" id="ARBA00005887"/>
    </source>
</evidence>
<dbReference type="NCBIfam" id="TIGR00836">
    <property type="entry name" value="amt"/>
    <property type="match status" value="1"/>
</dbReference>
<feature type="domain" description="Ammonium transporter AmtB-like" evidence="10">
    <location>
        <begin position="48"/>
        <end position="444"/>
    </location>
</feature>
<dbReference type="PANTHER" id="PTHR43029">
    <property type="entry name" value="AMMONIUM TRANSPORTER MEP2"/>
    <property type="match status" value="1"/>
</dbReference>
<evidence type="ECO:0000256" key="1">
    <source>
        <dbReference type="ARBA" id="ARBA00004141"/>
    </source>
</evidence>
<feature type="transmembrane region" description="Helical" evidence="8">
    <location>
        <begin position="141"/>
        <end position="160"/>
    </location>
</feature>
<evidence type="ECO:0000313" key="12">
    <source>
        <dbReference type="Proteomes" id="UP000590740"/>
    </source>
</evidence>
<accession>A0A7W7Y9E2</accession>
<sequence length="446" mass="46212">MTQPLLKSTGSGAARILSAPAVLAFATTTTASAADTPAASTINSGDTAWLLVSTALVLFMMIPGLALFYAGLVRAKNILSILMQCFALTAVLSLVWLACGYSLSFSDGGALFGGLGKAFLSGVSTTSTRSDCPTIPELLHFAYQMMFFLITPGLFIGAFAERMKFKAILIFSIVWSLLVYVPCCYGVWHKAGAFFGLSGVIDLAGGIVVHITAGVAALVACIMVGPRKGFPSAQFMPHNLPLTITGAGMLWVGWFGFNAGSQLAANGAAAMTLVVTHLSACAAAVTWMLIEWLRNGHPSALGIATGCIAGLAAITPASGKVGPIGAVCIGAISAWVCWLACAKLKNKFRYDDSLDVFGVHGVGGFVGTMLVAVFGSTSFAGGLGDFSIGSQLVTQGLASLYTILLSGVFSYAILKVLDLTIGLRVSPEEESQGLDLAEHGETAYND</sequence>
<keyword evidence="6 8" id="KW-0472">Membrane</keyword>
<feature type="transmembrane region" description="Helical" evidence="8">
    <location>
        <begin position="356"/>
        <end position="380"/>
    </location>
</feature>
<keyword evidence="4 8" id="KW-0812">Transmembrane</keyword>
<comment type="subcellular location">
    <subcellularLocation>
        <location evidence="8">Cell membrane</location>
        <topology evidence="8">Multi-pass membrane protein</topology>
    </subcellularLocation>
    <subcellularLocation>
        <location evidence="1">Membrane</location>
        <topology evidence="1">Multi-pass membrane protein</topology>
    </subcellularLocation>
</comment>
<proteinExistence type="inferred from homology"/>
<evidence type="ECO:0000256" key="9">
    <source>
        <dbReference type="SAM" id="SignalP"/>
    </source>
</evidence>
<dbReference type="InterPro" id="IPR024041">
    <property type="entry name" value="NH4_transpt_AmtB-like_dom"/>
</dbReference>
<feature type="transmembrane region" description="Helical" evidence="8">
    <location>
        <begin position="238"/>
        <end position="257"/>
    </location>
</feature>
<dbReference type="Pfam" id="PF00909">
    <property type="entry name" value="Ammonium_transp"/>
    <property type="match status" value="1"/>
</dbReference>
<evidence type="ECO:0000256" key="4">
    <source>
        <dbReference type="ARBA" id="ARBA00022692"/>
    </source>
</evidence>
<feature type="transmembrane region" description="Helical" evidence="8">
    <location>
        <begin position="49"/>
        <end position="69"/>
    </location>
</feature>
<keyword evidence="9" id="KW-0732">Signal</keyword>
<dbReference type="InterPro" id="IPR029020">
    <property type="entry name" value="Ammonium/urea_transptr"/>
</dbReference>
<feature type="transmembrane region" description="Helical" evidence="8">
    <location>
        <begin position="263"/>
        <end position="288"/>
    </location>
</feature>